<dbReference type="STRING" id="13616.ENSMODP00000045715"/>
<organism evidence="2 3">
    <name type="scientific">Monodelphis domestica</name>
    <name type="common">Gray short-tailed opossum</name>
    <dbReference type="NCBI Taxonomy" id="13616"/>
    <lineage>
        <taxon>Eukaryota</taxon>
        <taxon>Metazoa</taxon>
        <taxon>Chordata</taxon>
        <taxon>Craniata</taxon>
        <taxon>Vertebrata</taxon>
        <taxon>Euteleostomi</taxon>
        <taxon>Mammalia</taxon>
        <taxon>Metatheria</taxon>
        <taxon>Didelphimorphia</taxon>
        <taxon>Didelphidae</taxon>
        <taxon>Monodelphis</taxon>
    </lineage>
</organism>
<evidence type="ECO:0000313" key="2">
    <source>
        <dbReference type="Ensembl" id="ENSMODP00000045715.1"/>
    </source>
</evidence>
<dbReference type="Gene3D" id="3.20.20.100">
    <property type="entry name" value="NADP-dependent oxidoreductase domain"/>
    <property type="match status" value="1"/>
</dbReference>
<dbReference type="InterPro" id="IPR020471">
    <property type="entry name" value="AKR"/>
</dbReference>
<keyword evidence="3" id="KW-1185">Reference proteome</keyword>
<dbReference type="Bgee" id="ENSMODG00000048274">
    <property type="expression patterns" value="Expressed in adult mammalian kidney and 5 other cell types or tissues"/>
</dbReference>
<dbReference type="InParanoid" id="A0A5F8GDZ1"/>
<keyword evidence="1" id="KW-0521">NADP</keyword>
<dbReference type="GO" id="GO:0016491">
    <property type="term" value="F:oxidoreductase activity"/>
    <property type="evidence" value="ECO:0007669"/>
    <property type="project" value="InterPro"/>
</dbReference>
<reference evidence="2" key="3">
    <citation type="submission" date="2025-09" db="UniProtKB">
        <authorList>
            <consortium name="Ensembl"/>
        </authorList>
    </citation>
    <scope>IDENTIFICATION</scope>
</reference>
<evidence type="ECO:0008006" key="4">
    <source>
        <dbReference type="Google" id="ProtNLM"/>
    </source>
</evidence>
<protein>
    <recommendedName>
        <fullName evidence="4">NADP-dependent oxidoreductase domain-containing protein</fullName>
    </recommendedName>
</protein>
<evidence type="ECO:0000313" key="3">
    <source>
        <dbReference type="Proteomes" id="UP000002280"/>
    </source>
</evidence>
<dbReference type="Proteomes" id="UP000002280">
    <property type="component" value="Chromosome 3"/>
</dbReference>
<proteinExistence type="predicted"/>
<name>A0A5F8GDZ1_MONDO</name>
<dbReference type="SUPFAM" id="SSF51430">
    <property type="entry name" value="NAD(P)-linked oxidoreductase"/>
    <property type="match status" value="1"/>
</dbReference>
<sequence>MRAFLVLKNQVKMPIMGLRTWKAPPGKVASVVKAIGCHHIDCAHVYQNENEVGEVIQEKIKEKVMSQEDLYIISKPGLIFFSPLDDKCKVISSPAITVQPMAVT</sequence>
<accession>A0A5F8GDZ1</accession>
<reference evidence="2" key="2">
    <citation type="submission" date="2025-08" db="UniProtKB">
        <authorList>
            <consortium name="Ensembl"/>
        </authorList>
    </citation>
    <scope>IDENTIFICATION</scope>
</reference>
<dbReference type="GeneTree" id="ENSGT00940000154773"/>
<dbReference type="InterPro" id="IPR036812">
    <property type="entry name" value="NAD(P)_OxRdtase_dom_sf"/>
</dbReference>
<dbReference type="PANTHER" id="PTHR11732">
    <property type="entry name" value="ALDO/KETO REDUCTASE"/>
    <property type="match status" value="1"/>
</dbReference>
<dbReference type="Ensembl" id="ENSMODT00000069830.1">
    <property type="protein sequence ID" value="ENSMODP00000045715.1"/>
    <property type="gene ID" value="ENSMODG00000048274.1"/>
</dbReference>
<evidence type="ECO:0000256" key="1">
    <source>
        <dbReference type="ARBA" id="ARBA00022857"/>
    </source>
</evidence>
<dbReference type="AlphaFoldDB" id="A0A5F8GDZ1"/>
<reference evidence="2 3" key="1">
    <citation type="journal article" date="2007" name="Nature">
        <title>Genome of the marsupial Monodelphis domestica reveals innovation in non-coding sequences.</title>
        <authorList>
            <person name="Mikkelsen T.S."/>
            <person name="Wakefield M.J."/>
            <person name="Aken B."/>
            <person name="Amemiya C.T."/>
            <person name="Chang J.L."/>
            <person name="Duke S."/>
            <person name="Garber M."/>
            <person name="Gentles A.J."/>
            <person name="Goodstadt L."/>
            <person name="Heger A."/>
            <person name="Jurka J."/>
            <person name="Kamal M."/>
            <person name="Mauceli E."/>
            <person name="Searle S.M."/>
            <person name="Sharpe T."/>
            <person name="Baker M.L."/>
            <person name="Batzer M.A."/>
            <person name="Benos P.V."/>
            <person name="Belov K."/>
            <person name="Clamp M."/>
            <person name="Cook A."/>
            <person name="Cuff J."/>
            <person name="Das R."/>
            <person name="Davidow L."/>
            <person name="Deakin J.E."/>
            <person name="Fazzari M.J."/>
            <person name="Glass J.L."/>
            <person name="Grabherr M."/>
            <person name="Greally J.M."/>
            <person name="Gu W."/>
            <person name="Hore T.A."/>
            <person name="Huttley G.A."/>
            <person name="Kleber M."/>
            <person name="Jirtle R.L."/>
            <person name="Koina E."/>
            <person name="Lee J.T."/>
            <person name="Mahony S."/>
            <person name="Marra M.A."/>
            <person name="Miller R.D."/>
            <person name="Nicholls R.D."/>
            <person name="Oda M."/>
            <person name="Papenfuss A.T."/>
            <person name="Parra Z.E."/>
            <person name="Pollock D.D."/>
            <person name="Ray D.A."/>
            <person name="Schein J.E."/>
            <person name="Speed T.P."/>
            <person name="Thompson K."/>
            <person name="VandeBerg J.L."/>
            <person name="Wade C.M."/>
            <person name="Walker J.A."/>
            <person name="Waters P.D."/>
            <person name="Webber C."/>
            <person name="Weidman J.R."/>
            <person name="Xie X."/>
            <person name="Zody M.C."/>
            <person name="Baldwin J."/>
            <person name="Abdouelleil A."/>
            <person name="Abdulkadir J."/>
            <person name="Abebe A."/>
            <person name="Abera B."/>
            <person name="Abreu J."/>
            <person name="Acer S.C."/>
            <person name="Aftuck L."/>
            <person name="Alexander A."/>
            <person name="An P."/>
            <person name="Anderson E."/>
            <person name="Anderson S."/>
            <person name="Arachi H."/>
            <person name="Azer M."/>
            <person name="Bachantsang P."/>
            <person name="Barry A."/>
            <person name="Bayul T."/>
            <person name="Berlin A."/>
            <person name="Bessette D."/>
            <person name="Bloom T."/>
            <person name="Bloom T."/>
            <person name="Boguslavskiy L."/>
            <person name="Bonnet C."/>
            <person name="Boukhgalter B."/>
            <person name="Bourzgui I."/>
            <person name="Brown A."/>
            <person name="Cahill P."/>
            <person name="Channer S."/>
            <person name="Cheshatsang Y."/>
            <person name="Chuda L."/>
            <person name="Citroen M."/>
            <person name="Collymore A."/>
            <person name="Cooke P."/>
            <person name="Costello M."/>
            <person name="D'Aco K."/>
            <person name="Daza R."/>
            <person name="De Haan G."/>
            <person name="DeGray S."/>
            <person name="DeMaso C."/>
            <person name="Dhargay N."/>
            <person name="Dooley K."/>
            <person name="Dooley E."/>
            <person name="Doricent M."/>
            <person name="Dorje P."/>
            <person name="Dorjee K."/>
            <person name="Dupes A."/>
            <person name="Elong R."/>
            <person name="Falk J."/>
            <person name="Farina A."/>
            <person name="Faro S."/>
            <person name="Ferguson D."/>
            <person name="Fisher S."/>
            <person name="Foley C.D."/>
            <person name="Franke A."/>
            <person name="Friedrich D."/>
            <person name="Gadbois L."/>
            <person name="Gearin G."/>
            <person name="Gearin C.R."/>
            <person name="Giannoukos G."/>
            <person name="Goode T."/>
            <person name="Graham J."/>
            <person name="Grandbois E."/>
            <person name="Grewal S."/>
            <person name="Gyaltsen K."/>
            <person name="Hafez N."/>
            <person name="Hagos B."/>
            <person name="Hall J."/>
            <person name="Henson C."/>
            <person name="Hollinger A."/>
            <person name="Honan T."/>
            <person name="Huard M.D."/>
            <person name="Hughes L."/>
            <person name="Hurhula B."/>
            <person name="Husby M.E."/>
            <person name="Kamat A."/>
            <person name="Kanga B."/>
            <person name="Kashin S."/>
            <person name="Khazanovich D."/>
            <person name="Kisner P."/>
            <person name="Lance K."/>
            <person name="Lara M."/>
            <person name="Lee W."/>
            <person name="Lennon N."/>
            <person name="Letendre F."/>
            <person name="LeVine R."/>
            <person name="Lipovsky A."/>
            <person name="Liu X."/>
            <person name="Liu J."/>
            <person name="Liu S."/>
            <person name="Lokyitsang T."/>
            <person name="Lokyitsang Y."/>
            <person name="Lubonja R."/>
            <person name="Lui A."/>
            <person name="MacDonald P."/>
            <person name="Magnisalis V."/>
            <person name="Maru K."/>
            <person name="Matthews C."/>
            <person name="McCusker W."/>
            <person name="McDonough S."/>
            <person name="Mehta T."/>
            <person name="Meldrim J."/>
            <person name="Meneus L."/>
            <person name="Mihai O."/>
            <person name="Mihalev A."/>
            <person name="Mihova T."/>
            <person name="Mittelman R."/>
            <person name="Mlenga V."/>
            <person name="Montmayeur A."/>
            <person name="Mulrain L."/>
            <person name="Navidi A."/>
            <person name="Naylor J."/>
            <person name="Negash T."/>
            <person name="Nguyen T."/>
            <person name="Nguyen N."/>
            <person name="Nicol R."/>
            <person name="Norbu C."/>
            <person name="Norbu N."/>
            <person name="Novod N."/>
            <person name="O'Neill B."/>
            <person name="Osman S."/>
            <person name="Markiewicz E."/>
            <person name="Oyono O.L."/>
            <person name="Patti C."/>
            <person name="Phunkhang P."/>
            <person name="Pierre F."/>
            <person name="Priest M."/>
            <person name="Raghuraman S."/>
            <person name="Rege F."/>
            <person name="Reyes R."/>
            <person name="Rise C."/>
            <person name="Rogov P."/>
            <person name="Ross K."/>
            <person name="Ryan E."/>
            <person name="Settipalli S."/>
            <person name="Shea T."/>
            <person name="Sherpa N."/>
            <person name="Shi L."/>
            <person name="Shih D."/>
            <person name="Sparrow T."/>
            <person name="Spaulding J."/>
            <person name="Stalker J."/>
            <person name="Stange-Thomann N."/>
            <person name="Stavropoulos S."/>
            <person name="Stone C."/>
            <person name="Strader C."/>
            <person name="Tesfaye S."/>
            <person name="Thomson T."/>
            <person name="Thoulutsang Y."/>
            <person name="Thoulutsang D."/>
            <person name="Topham K."/>
            <person name="Topping I."/>
            <person name="Tsamla T."/>
            <person name="Vassiliev H."/>
            <person name="Vo A."/>
            <person name="Wangchuk T."/>
            <person name="Wangdi T."/>
            <person name="Weiand M."/>
            <person name="Wilkinson J."/>
            <person name="Wilson A."/>
            <person name="Yadav S."/>
            <person name="Young G."/>
            <person name="Yu Q."/>
            <person name="Zembek L."/>
            <person name="Zhong D."/>
            <person name="Zimmer A."/>
            <person name="Zwirko Z."/>
            <person name="Jaffe D.B."/>
            <person name="Alvarez P."/>
            <person name="Brockman W."/>
            <person name="Butler J."/>
            <person name="Chin C."/>
            <person name="Gnerre S."/>
            <person name="MacCallum I."/>
            <person name="Graves J.A."/>
            <person name="Ponting C.P."/>
            <person name="Breen M."/>
            <person name="Samollow P.B."/>
            <person name="Lander E.S."/>
            <person name="Lindblad-Toh K."/>
        </authorList>
    </citation>
    <scope>NUCLEOTIDE SEQUENCE [LARGE SCALE GENOMIC DNA]</scope>
</reference>